<gene>
    <name evidence="2" type="ORF">G3R48_12520</name>
</gene>
<dbReference type="Pfam" id="PF11575">
    <property type="entry name" value="FhuF_C"/>
    <property type="match status" value="1"/>
</dbReference>
<accession>A0ABS5I454</accession>
<comment type="caution">
    <text evidence="2">The sequence shown here is derived from an EMBL/GenBank/DDBJ whole genome shotgun (WGS) entry which is preliminary data.</text>
</comment>
<organism evidence="2 3">
    <name type="scientific">Shewanella intestini</name>
    <dbReference type="NCBI Taxonomy" id="2017544"/>
    <lineage>
        <taxon>Bacteria</taxon>
        <taxon>Pseudomonadati</taxon>
        <taxon>Pseudomonadota</taxon>
        <taxon>Gammaproteobacteria</taxon>
        <taxon>Alteromonadales</taxon>
        <taxon>Shewanellaceae</taxon>
        <taxon>Shewanella</taxon>
    </lineage>
</organism>
<sequence length="235" mass="26899">MNQAVFRGLYQQCQQVSPYLKGEWQIMDEQDPSTISLARSNLSSIRALYQSLQQQSPEAGAAYWLTRSWNLLTWQPLYIAITAIYHCKVLPDLCSLSQTHKNGLIAGFSFSCTRCDTGENAQLVNRAGEQLRRIFEHLRTDLDRSFRCRPRFVEHLIADALLSRLLLLQHSHPEMSVCFIRNQATLWLNALNLPQAHVNKIQYSESTKQLIFNRSSCCCIYKTAAGNKCANCPRK</sequence>
<dbReference type="Proteomes" id="UP000811844">
    <property type="component" value="Unassembled WGS sequence"/>
</dbReference>
<reference evidence="2 3" key="1">
    <citation type="submission" date="2020-02" db="EMBL/GenBank/DDBJ databases">
        <title>Shewanella WXL01 sp. nov., a marine bacterium isolated from green algae in Luhuitou Fringing Reef (Northern South China Sea).</title>
        <authorList>
            <person name="Wang X."/>
        </authorList>
    </citation>
    <scope>NUCLEOTIDE SEQUENCE [LARGE SCALE GENOMIC DNA]</scope>
    <source>
        <strain evidence="2 3">MCCC 1A01895</strain>
    </source>
</reference>
<feature type="domain" description="Ferric siderophore reductase C-terminal" evidence="1">
    <location>
        <begin position="214"/>
        <end position="234"/>
    </location>
</feature>
<name>A0ABS5I454_9GAMM</name>
<dbReference type="NCBIfam" id="TIGR03950">
    <property type="entry name" value="sidero_Fe_reduc"/>
    <property type="match status" value="1"/>
</dbReference>
<protein>
    <submittedName>
        <fullName evidence="2">Siderophore ferric iron reductase</fullName>
    </submittedName>
</protein>
<dbReference type="InterPro" id="IPR024726">
    <property type="entry name" value="FhuF_C"/>
</dbReference>
<dbReference type="InterPro" id="IPR023998">
    <property type="entry name" value="FCR-like"/>
</dbReference>
<proteinExistence type="predicted"/>
<keyword evidence="3" id="KW-1185">Reference proteome</keyword>
<evidence type="ECO:0000313" key="3">
    <source>
        <dbReference type="Proteomes" id="UP000811844"/>
    </source>
</evidence>
<evidence type="ECO:0000259" key="1">
    <source>
        <dbReference type="Pfam" id="PF11575"/>
    </source>
</evidence>
<dbReference type="RefSeq" id="WP_153665104.1">
    <property type="nucleotide sequence ID" value="NZ_JAAIKR010000012.1"/>
</dbReference>
<evidence type="ECO:0000313" key="2">
    <source>
        <dbReference type="EMBL" id="MBR9728802.1"/>
    </source>
</evidence>
<dbReference type="EMBL" id="JAAIKR010000012">
    <property type="protein sequence ID" value="MBR9728802.1"/>
    <property type="molecule type" value="Genomic_DNA"/>
</dbReference>